<accession>A0A8C7HWM4</accession>
<dbReference type="GeneTree" id="ENSGT01000000220621"/>
<evidence type="ECO:0000313" key="2">
    <source>
        <dbReference type="Proteomes" id="UP000694557"/>
    </source>
</evidence>
<dbReference type="AlphaFoldDB" id="A0A8C7HWM4"/>
<dbReference type="Ensembl" id="ENSOKIT00005067363.1">
    <property type="protein sequence ID" value="ENSOKIP00005063383.1"/>
    <property type="gene ID" value="ENSOKIG00005027134.1"/>
</dbReference>
<protein>
    <submittedName>
        <fullName evidence="1">Uncharacterized protein</fullName>
    </submittedName>
</protein>
<dbReference type="Proteomes" id="UP000694557">
    <property type="component" value="Unassembled WGS sequence"/>
</dbReference>
<name>A0A8C7HWM4_ONCKI</name>
<organism evidence="1 2">
    <name type="scientific">Oncorhynchus kisutch</name>
    <name type="common">Coho salmon</name>
    <name type="synonym">Salmo kisutch</name>
    <dbReference type="NCBI Taxonomy" id="8019"/>
    <lineage>
        <taxon>Eukaryota</taxon>
        <taxon>Metazoa</taxon>
        <taxon>Chordata</taxon>
        <taxon>Craniata</taxon>
        <taxon>Vertebrata</taxon>
        <taxon>Euteleostomi</taxon>
        <taxon>Actinopterygii</taxon>
        <taxon>Neopterygii</taxon>
        <taxon>Teleostei</taxon>
        <taxon>Protacanthopterygii</taxon>
        <taxon>Salmoniformes</taxon>
        <taxon>Salmonidae</taxon>
        <taxon>Salmoninae</taxon>
        <taxon>Oncorhynchus</taxon>
    </lineage>
</organism>
<reference evidence="1" key="1">
    <citation type="submission" date="2025-08" db="UniProtKB">
        <authorList>
            <consortium name="Ensembl"/>
        </authorList>
    </citation>
    <scope>IDENTIFICATION</scope>
</reference>
<reference evidence="1" key="2">
    <citation type="submission" date="2025-09" db="UniProtKB">
        <authorList>
            <consortium name="Ensembl"/>
        </authorList>
    </citation>
    <scope>IDENTIFICATION</scope>
</reference>
<evidence type="ECO:0000313" key="1">
    <source>
        <dbReference type="Ensembl" id="ENSOKIP00005063383.1"/>
    </source>
</evidence>
<proteinExistence type="predicted"/>
<sequence>MASIIFTRQRLISAPGSLPYTYSQLSIIDLFSGRKAVGVVNKITSTPTVNGQNKLLETQVRNSISQIIDHNVLIMSHLVLAGLVYLPQMPCLPEEDFEVILPVIFQFLSFFSDNCTTELDAFLGTINELTIDLPPEMNV</sequence>
<keyword evidence="2" id="KW-1185">Reference proteome</keyword>